<evidence type="ECO:0000256" key="8">
    <source>
        <dbReference type="ARBA" id="ARBA00045670"/>
    </source>
</evidence>
<feature type="transmembrane region" description="Helical" evidence="10">
    <location>
        <begin position="16"/>
        <end position="36"/>
    </location>
</feature>
<evidence type="ECO:0000256" key="3">
    <source>
        <dbReference type="ARBA" id="ARBA00022692"/>
    </source>
</evidence>
<dbReference type="PANTHER" id="PTHR12804:SF0">
    <property type="entry name" value="SIGNAL PEPTIDASE COMPLEX SUBUNIT 3"/>
    <property type="match status" value="1"/>
</dbReference>
<dbReference type="AlphaFoldDB" id="A0A4P9ZCX3"/>
<keyword evidence="4 9" id="KW-0256">Endoplasmic reticulum</keyword>
<dbReference type="PIRSF" id="PIRSF016089">
    <property type="entry name" value="SPC22"/>
    <property type="match status" value="1"/>
</dbReference>
<evidence type="ECO:0000313" key="11">
    <source>
        <dbReference type="EMBL" id="RKP29730.1"/>
    </source>
</evidence>
<dbReference type="OrthoDB" id="10261524at2759"/>
<keyword evidence="12" id="KW-1185">Reference proteome</keyword>
<comment type="subcellular location">
    <subcellularLocation>
        <location evidence="1">Endoplasmic reticulum membrane</location>
        <topology evidence="1">Single-pass type II membrane protein</topology>
    </subcellularLocation>
</comment>
<keyword evidence="7 9" id="KW-0472">Membrane</keyword>
<evidence type="ECO:0000256" key="5">
    <source>
        <dbReference type="ARBA" id="ARBA00022968"/>
    </source>
</evidence>
<evidence type="ECO:0000256" key="4">
    <source>
        <dbReference type="ARBA" id="ARBA00022824"/>
    </source>
</evidence>
<evidence type="ECO:0000313" key="12">
    <source>
        <dbReference type="Proteomes" id="UP000268321"/>
    </source>
</evidence>
<dbReference type="EMBL" id="ML004476">
    <property type="protein sequence ID" value="RKP29730.1"/>
    <property type="molecule type" value="Genomic_DNA"/>
</dbReference>
<organism evidence="11 12">
    <name type="scientific">Metschnikowia bicuspidata</name>
    <dbReference type="NCBI Taxonomy" id="27322"/>
    <lineage>
        <taxon>Eukaryota</taxon>
        <taxon>Fungi</taxon>
        <taxon>Dikarya</taxon>
        <taxon>Ascomycota</taxon>
        <taxon>Saccharomycotina</taxon>
        <taxon>Pichiomycetes</taxon>
        <taxon>Metschnikowiaceae</taxon>
        <taxon>Metschnikowia</taxon>
    </lineage>
</organism>
<dbReference type="PANTHER" id="PTHR12804">
    <property type="entry name" value="MICROSOMAL SIGNAL PEPTIDASE 23 KD SUBUNIT SPC22/23"/>
    <property type="match status" value="1"/>
</dbReference>
<evidence type="ECO:0000256" key="10">
    <source>
        <dbReference type="SAM" id="Phobius"/>
    </source>
</evidence>
<reference evidence="12" key="1">
    <citation type="journal article" date="2018" name="Nat. Microbiol.">
        <title>Leveraging single-cell genomics to expand the fungal tree of life.</title>
        <authorList>
            <person name="Ahrendt S.R."/>
            <person name="Quandt C.A."/>
            <person name="Ciobanu D."/>
            <person name="Clum A."/>
            <person name="Salamov A."/>
            <person name="Andreopoulos B."/>
            <person name="Cheng J.F."/>
            <person name="Woyke T."/>
            <person name="Pelin A."/>
            <person name="Henrissat B."/>
            <person name="Reynolds N.K."/>
            <person name="Benny G.L."/>
            <person name="Smith M.E."/>
            <person name="James T.Y."/>
            <person name="Grigoriev I.V."/>
        </authorList>
    </citation>
    <scope>NUCLEOTIDE SEQUENCE [LARGE SCALE GENOMIC DNA]</scope>
    <source>
        <strain evidence="12">Baker2002</strain>
    </source>
</reference>
<keyword evidence="3 10" id="KW-0812">Transmembrane</keyword>
<dbReference type="Pfam" id="PF04573">
    <property type="entry name" value="SPC22"/>
    <property type="match status" value="1"/>
</dbReference>
<keyword evidence="6 10" id="KW-1133">Transmembrane helix</keyword>
<dbReference type="GO" id="GO:0045047">
    <property type="term" value="P:protein targeting to ER"/>
    <property type="evidence" value="ECO:0007669"/>
    <property type="project" value="TreeGrafter"/>
</dbReference>
<gene>
    <name evidence="11" type="ORF">METBISCDRAFT_17920</name>
</gene>
<comment type="similarity">
    <text evidence="2 9">Belongs to the SPCS3 family.</text>
</comment>
<evidence type="ECO:0000256" key="9">
    <source>
        <dbReference type="PIRNR" id="PIRNR016089"/>
    </source>
</evidence>
<comment type="function">
    <text evidence="8">Essential component of the signal peptidase complex (SPC) which catalyzes the cleavage of N-terminal signal sequences from nascent proteins as they are translocated into the lumen of the endoplasmic reticulum. Essential for the SPC catalytic activity, possibly by stabilizing and positioning the active center of the complex close to the lumenal surface. Essential for viability.</text>
</comment>
<name>A0A4P9ZCX3_9ASCO</name>
<sequence length="184" mass="20483">MFSLANRVQKLSNQTLTAFSVITVAVVLVSVVQLYLAGAHNIASTAIENVRASALLKHLRSFGAAGRPKENSRIMFDLSADLTPLFHWNTKQVFVYLTAEYAGRKEGQSSRVTYWDAILTSPTDAVLDMRNVRAKYSVWDTEASFRGRNATLRLEWSVQPYVGAFLTGETTTQVPFTFASVKKK</sequence>
<dbReference type="GO" id="GO:0006465">
    <property type="term" value="P:signal peptide processing"/>
    <property type="evidence" value="ECO:0007669"/>
    <property type="project" value="UniProtKB-UniRule"/>
</dbReference>
<evidence type="ECO:0000256" key="1">
    <source>
        <dbReference type="ARBA" id="ARBA00004648"/>
    </source>
</evidence>
<proteinExistence type="inferred from homology"/>
<dbReference type="GO" id="GO:0005787">
    <property type="term" value="C:signal peptidase complex"/>
    <property type="evidence" value="ECO:0007669"/>
    <property type="project" value="UniProtKB-UniRule"/>
</dbReference>
<evidence type="ECO:0000256" key="2">
    <source>
        <dbReference type="ARBA" id="ARBA00009289"/>
    </source>
</evidence>
<dbReference type="InterPro" id="IPR007653">
    <property type="entry name" value="SPC3"/>
</dbReference>
<dbReference type="Proteomes" id="UP000268321">
    <property type="component" value="Unassembled WGS sequence"/>
</dbReference>
<accession>A0A4P9ZCX3</accession>
<evidence type="ECO:0000256" key="6">
    <source>
        <dbReference type="ARBA" id="ARBA00022989"/>
    </source>
</evidence>
<evidence type="ECO:0000256" key="7">
    <source>
        <dbReference type="ARBA" id="ARBA00023136"/>
    </source>
</evidence>
<keyword evidence="5" id="KW-0735">Signal-anchor</keyword>
<protein>
    <recommendedName>
        <fullName evidence="9">Signal peptidase subunit 3</fullName>
    </recommendedName>
</protein>